<evidence type="ECO:0000313" key="3">
    <source>
        <dbReference type="EMBL" id="WAQ99280.1"/>
    </source>
</evidence>
<dbReference type="InterPro" id="IPR006029">
    <property type="entry name" value="Neurotrans-gated_channel_TM"/>
</dbReference>
<feature type="transmembrane region" description="Helical" evidence="1">
    <location>
        <begin position="141"/>
        <end position="158"/>
    </location>
</feature>
<keyword evidence="1" id="KW-0472">Membrane</keyword>
<sequence>MLFAIIQNTLFSSLISAEVFSTLSVDFVLKRKIGLYFMQVFVPSLLFVVLSWVSFWVDHKAVPARVSLGITCVLAIVTQSSGIHHVLPNVSYPTAIDIWMLVCQLYVFAALLEFAIVNVLDKCHVQGNAERAQRVDVISRLVFPATFVLFTCIFFIVVESKNDSMNYENLFTTEAN</sequence>
<dbReference type="InterPro" id="IPR036719">
    <property type="entry name" value="Neuro-gated_channel_TM_sf"/>
</dbReference>
<evidence type="ECO:0000313" key="4">
    <source>
        <dbReference type="Proteomes" id="UP001164746"/>
    </source>
</evidence>
<dbReference type="PANTHER" id="PTHR18945">
    <property type="entry name" value="NEUROTRANSMITTER GATED ION CHANNEL"/>
    <property type="match status" value="1"/>
</dbReference>
<evidence type="ECO:0000259" key="2">
    <source>
        <dbReference type="Pfam" id="PF02932"/>
    </source>
</evidence>
<dbReference type="Gene3D" id="1.20.58.390">
    <property type="entry name" value="Neurotransmitter-gated ion-channel transmembrane domain"/>
    <property type="match status" value="1"/>
</dbReference>
<proteinExistence type="predicted"/>
<dbReference type="SUPFAM" id="SSF90112">
    <property type="entry name" value="Neurotransmitter-gated ion-channel transmembrane pore"/>
    <property type="match status" value="1"/>
</dbReference>
<dbReference type="InterPro" id="IPR038050">
    <property type="entry name" value="Neuro_actylchol_rec"/>
</dbReference>
<dbReference type="InterPro" id="IPR006028">
    <property type="entry name" value="GABAA/Glycine_rcpt"/>
</dbReference>
<dbReference type="InterPro" id="IPR006201">
    <property type="entry name" value="Neur_channel"/>
</dbReference>
<feature type="transmembrane region" description="Helical" evidence="1">
    <location>
        <begin position="33"/>
        <end position="54"/>
    </location>
</feature>
<dbReference type="PRINTS" id="PR00253">
    <property type="entry name" value="GABAARECEPTR"/>
</dbReference>
<keyword evidence="1" id="KW-1133">Transmembrane helix</keyword>
<feature type="transmembrane region" description="Helical" evidence="1">
    <location>
        <begin position="98"/>
        <end position="120"/>
    </location>
</feature>
<reference evidence="3" key="1">
    <citation type="submission" date="2022-11" db="EMBL/GenBank/DDBJ databases">
        <title>Centuries of genome instability and evolution in soft-shell clam transmissible cancer (bioRxiv).</title>
        <authorList>
            <person name="Hart S.F.M."/>
            <person name="Yonemitsu M.A."/>
            <person name="Giersch R.M."/>
            <person name="Beal B.F."/>
            <person name="Arriagada G."/>
            <person name="Davis B.W."/>
            <person name="Ostrander E.A."/>
            <person name="Goff S.P."/>
            <person name="Metzger M.J."/>
        </authorList>
    </citation>
    <scope>NUCLEOTIDE SEQUENCE</scope>
    <source>
        <strain evidence="3">MELC-2E11</strain>
        <tissue evidence="3">Siphon/mantle</tissue>
    </source>
</reference>
<keyword evidence="4" id="KW-1185">Reference proteome</keyword>
<dbReference type="EMBL" id="CP111014">
    <property type="protein sequence ID" value="WAQ99280.1"/>
    <property type="molecule type" value="Genomic_DNA"/>
</dbReference>
<protein>
    <submittedName>
        <fullName evidence="3">GLRA2-like protein</fullName>
    </submittedName>
</protein>
<name>A0ABY7DSF6_MYAAR</name>
<feature type="domain" description="Neurotransmitter-gated ion-channel transmembrane" evidence="2">
    <location>
        <begin position="41"/>
        <end position="120"/>
    </location>
</feature>
<keyword evidence="1" id="KW-0812">Transmembrane</keyword>
<dbReference type="Pfam" id="PF02932">
    <property type="entry name" value="Neur_chan_memb"/>
    <property type="match status" value="1"/>
</dbReference>
<evidence type="ECO:0000256" key="1">
    <source>
        <dbReference type="SAM" id="Phobius"/>
    </source>
</evidence>
<gene>
    <name evidence="3" type="ORF">MAR_023653</name>
</gene>
<dbReference type="CDD" id="cd19049">
    <property type="entry name" value="LGIC_TM_anion"/>
    <property type="match status" value="1"/>
</dbReference>
<dbReference type="Proteomes" id="UP001164746">
    <property type="component" value="Chromosome 3"/>
</dbReference>
<feature type="transmembrane region" description="Helical" evidence="1">
    <location>
        <begin position="66"/>
        <end position="86"/>
    </location>
</feature>
<organism evidence="3 4">
    <name type="scientific">Mya arenaria</name>
    <name type="common">Soft-shell clam</name>
    <dbReference type="NCBI Taxonomy" id="6604"/>
    <lineage>
        <taxon>Eukaryota</taxon>
        <taxon>Metazoa</taxon>
        <taxon>Spiralia</taxon>
        <taxon>Lophotrochozoa</taxon>
        <taxon>Mollusca</taxon>
        <taxon>Bivalvia</taxon>
        <taxon>Autobranchia</taxon>
        <taxon>Heteroconchia</taxon>
        <taxon>Euheterodonta</taxon>
        <taxon>Imparidentia</taxon>
        <taxon>Neoheterodontei</taxon>
        <taxon>Myida</taxon>
        <taxon>Myoidea</taxon>
        <taxon>Myidae</taxon>
        <taxon>Mya</taxon>
    </lineage>
</organism>
<accession>A0ABY7DSF6</accession>